<evidence type="ECO:0000313" key="16">
    <source>
        <dbReference type="Proteomes" id="UP000241436"/>
    </source>
</evidence>
<evidence type="ECO:0000256" key="7">
    <source>
        <dbReference type="ARBA" id="ARBA00023004"/>
    </source>
</evidence>
<dbReference type="Pfam" id="PF12838">
    <property type="entry name" value="Fer4_7"/>
    <property type="match status" value="1"/>
</dbReference>
<keyword evidence="9 12" id="KW-0520">NAD</keyword>
<keyword evidence="4 12" id="KW-0479">Metal-binding</keyword>
<evidence type="ECO:0000256" key="12">
    <source>
        <dbReference type="HAMAP-Rule" id="MF_01351"/>
    </source>
</evidence>
<keyword evidence="5" id="KW-0677">Repeat</keyword>
<dbReference type="PROSITE" id="PS51379">
    <property type="entry name" value="4FE4S_FER_2"/>
    <property type="match status" value="2"/>
</dbReference>
<evidence type="ECO:0000256" key="8">
    <source>
        <dbReference type="ARBA" id="ARBA00023014"/>
    </source>
</evidence>
<accession>A0A2T4TVC1</accession>
<comment type="subunit">
    <text evidence="12">NDH-1 is composed of 14 different subunits. Subunits NuoA, H, J, K, L, M, N constitute the membrane sector of the complex.</text>
</comment>
<reference evidence="16" key="2">
    <citation type="journal article" date="2018" name="Environ. Microbiol.">
        <title>Bloom of a denitrifying methanotroph, 'Candidatus Methylomirabilis limnetica', in a deep stratified lake.</title>
        <authorList>
            <person name="Graf J.S."/>
            <person name="Mayr M.J."/>
            <person name="Marchant H.K."/>
            <person name="Tienken D."/>
            <person name="Hach P.F."/>
            <person name="Brand A."/>
            <person name="Schubert C.J."/>
            <person name="Kuypers M.M."/>
            <person name="Milucka J."/>
        </authorList>
    </citation>
    <scope>NUCLEOTIDE SEQUENCE [LARGE SCALE GENOMIC DNA]</scope>
    <source>
        <strain evidence="16">Zug</strain>
    </source>
</reference>
<comment type="subcellular location">
    <subcellularLocation>
        <location evidence="12">Cell membrane</location>
        <topology evidence="12">Peripheral membrane protein</topology>
    </subcellularLocation>
</comment>
<keyword evidence="11 12" id="KW-0472">Membrane</keyword>
<comment type="caution">
    <text evidence="15">The sequence shown here is derived from an EMBL/GenBank/DDBJ whole genome shotgun (WGS) entry which is preliminary data.</text>
</comment>
<feature type="binding site" evidence="12">
    <location>
        <position position="66"/>
    </location>
    <ligand>
        <name>[4Fe-4S] cluster</name>
        <dbReference type="ChEBI" id="CHEBI:49883"/>
        <label>1</label>
    </ligand>
</feature>
<dbReference type="HAMAP" id="MF_01351">
    <property type="entry name" value="NDH1_NuoI"/>
    <property type="match status" value="1"/>
</dbReference>
<dbReference type="SUPFAM" id="SSF54862">
    <property type="entry name" value="4Fe-4S ferredoxins"/>
    <property type="match status" value="1"/>
</dbReference>
<evidence type="ECO:0000313" key="15">
    <source>
        <dbReference type="EMBL" id="PTL35054.1"/>
    </source>
</evidence>
<feature type="binding site" evidence="12">
    <location>
        <position position="73"/>
    </location>
    <ligand>
        <name>[4Fe-4S] cluster</name>
        <dbReference type="ChEBI" id="CHEBI:49883"/>
        <label>2</label>
    </ligand>
</feature>
<dbReference type="GO" id="GO:0051539">
    <property type="term" value="F:4 iron, 4 sulfur cluster binding"/>
    <property type="evidence" value="ECO:0007669"/>
    <property type="project" value="UniProtKB-KW"/>
</dbReference>
<comment type="catalytic activity">
    <reaction evidence="12">
        <text>a quinone + NADH + 5 H(+)(in) = a quinol + NAD(+) + 4 H(+)(out)</text>
        <dbReference type="Rhea" id="RHEA:57888"/>
        <dbReference type="ChEBI" id="CHEBI:15378"/>
        <dbReference type="ChEBI" id="CHEBI:24646"/>
        <dbReference type="ChEBI" id="CHEBI:57540"/>
        <dbReference type="ChEBI" id="CHEBI:57945"/>
        <dbReference type="ChEBI" id="CHEBI:132124"/>
    </reaction>
</comment>
<keyword evidence="3 12" id="KW-0874">Quinone</keyword>
<dbReference type="RefSeq" id="WP_107563801.1">
    <property type="nucleotide sequence ID" value="NZ_NVQC01000031.1"/>
</dbReference>
<evidence type="ECO:0000256" key="9">
    <source>
        <dbReference type="ARBA" id="ARBA00023027"/>
    </source>
</evidence>
<keyword evidence="6 12" id="KW-1278">Translocase</keyword>
<evidence type="ECO:0000256" key="3">
    <source>
        <dbReference type="ARBA" id="ARBA00022719"/>
    </source>
</evidence>
<dbReference type="GO" id="GO:0005506">
    <property type="term" value="F:iron ion binding"/>
    <property type="evidence" value="ECO:0007669"/>
    <property type="project" value="UniProtKB-UniRule"/>
</dbReference>
<sequence length="178" mass="19803">MGRYFSDLFGGSASILRSMWVTLRYLFTRAITVQYPDEQRPQPLRALNRHVLTIEESTGQLKCTACEACAKICPTRCIELTGTGKGKNRHPSAFAIDHNLCMYCNLCVEVCPFDAITMWTRIGELSSADRSSLVYDLRTLTADRYFPSPTTPERPSVPEKPPVPEPEKVEVGATAPSA</sequence>
<evidence type="ECO:0000256" key="10">
    <source>
        <dbReference type="ARBA" id="ARBA00023075"/>
    </source>
</evidence>
<dbReference type="EMBL" id="NVQC01000031">
    <property type="protein sequence ID" value="PTL35054.1"/>
    <property type="molecule type" value="Genomic_DNA"/>
</dbReference>
<dbReference type="GO" id="GO:0005886">
    <property type="term" value="C:plasma membrane"/>
    <property type="evidence" value="ECO:0007669"/>
    <property type="project" value="UniProtKB-SubCell"/>
</dbReference>
<organism evidence="15 16">
    <name type="scientific">Candidatus Methylomirabilis limnetica</name>
    <dbReference type="NCBI Taxonomy" id="2033718"/>
    <lineage>
        <taxon>Bacteria</taxon>
        <taxon>Candidatus Methylomirabilota</taxon>
        <taxon>Candidatus Methylomirabilia</taxon>
        <taxon>Candidatus Methylomirabilales</taxon>
        <taxon>Candidatus Methylomirabilaceae</taxon>
        <taxon>Candidatus Methylomirabilis</taxon>
    </lineage>
</organism>
<dbReference type="GO" id="GO:0048038">
    <property type="term" value="F:quinone binding"/>
    <property type="evidence" value="ECO:0007669"/>
    <property type="project" value="UniProtKB-KW"/>
</dbReference>
<evidence type="ECO:0000256" key="1">
    <source>
        <dbReference type="ARBA" id="ARBA00022475"/>
    </source>
</evidence>
<feature type="binding site" evidence="12">
    <location>
        <position position="111"/>
    </location>
    <ligand>
        <name>[4Fe-4S] cluster</name>
        <dbReference type="ChEBI" id="CHEBI:49883"/>
        <label>1</label>
    </ligand>
</feature>
<dbReference type="AlphaFoldDB" id="A0A2T4TVC1"/>
<dbReference type="GO" id="GO:0050136">
    <property type="term" value="F:NADH dehydrogenase (quinone) (non-electrogenic) activity"/>
    <property type="evidence" value="ECO:0007669"/>
    <property type="project" value="UniProtKB-UniRule"/>
</dbReference>
<evidence type="ECO:0000256" key="11">
    <source>
        <dbReference type="ARBA" id="ARBA00023136"/>
    </source>
</evidence>
<dbReference type="InterPro" id="IPR010226">
    <property type="entry name" value="NADH_quinone_OxRdtase_chainI"/>
</dbReference>
<name>A0A2T4TVC1_9BACT</name>
<evidence type="ECO:0000259" key="14">
    <source>
        <dbReference type="PROSITE" id="PS51379"/>
    </source>
</evidence>
<dbReference type="PROSITE" id="PS00198">
    <property type="entry name" value="4FE4S_FER_1"/>
    <property type="match status" value="1"/>
</dbReference>
<keyword evidence="7 12" id="KW-0408">Iron</keyword>
<reference evidence="15 16" key="1">
    <citation type="submission" date="2017-09" db="EMBL/GenBank/DDBJ databases">
        <title>Bloom of a denitrifying methanotroph, Candidatus Methylomirabilis limnetica, in a deep stratified lake.</title>
        <authorList>
            <person name="Graf J.S."/>
            <person name="Marchant H.K."/>
            <person name="Tienken D."/>
            <person name="Hach P.F."/>
            <person name="Brand A."/>
            <person name="Schubert C.J."/>
            <person name="Kuypers M.M."/>
            <person name="Milucka J."/>
        </authorList>
    </citation>
    <scope>NUCLEOTIDE SEQUENCE [LARGE SCALE GENOMIC DNA]</scope>
    <source>
        <strain evidence="15 16">Zug</strain>
    </source>
</reference>
<dbReference type="EC" id="7.1.1.-" evidence="12"/>
<comment type="cofactor">
    <cofactor evidence="12">
        <name>[4Fe-4S] cluster</name>
        <dbReference type="ChEBI" id="CHEBI:49883"/>
    </cofactor>
    <text evidence="12">Binds 2 [4Fe-4S] clusters per subunit.</text>
</comment>
<evidence type="ECO:0000256" key="6">
    <source>
        <dbReference type="ARBA" id="ARBA00022967"/>
    </source>
</evidence>
<dbReference type="InterPro" id="IPR017900">
    <property type="entry name" value="4Fe4S_Fe_S_CS"/>
</dbReference>
<evidence type="ECO:0000256" key="2">
    <source>
        <dbReference type="ARBA" id="ARBA00022485"/>
    </source>
</evidence>
<feature type="region of interest" description="Disordered" evidence="13">
    <location>
        <begin position="144"/>
        <end position="178"/>
    </location>
</feature>
<dbReference type="PANTHER" id="PTHR10849:SF24">
    <property type="entry name" value="NADH-QUINONE OXIDOREDUCTASE SUBUNIT I 2"/>
    <property type="match status" value="1"/>
</dbReference>
<feature type="domain" description="4Fe-4S ferredoxin-type" evidence="14">
    <location>
        <begin position="92"/>
        <end position="121"/>
    </location>
</feature>
<feature type="domain" description="4Fe-4S ferredoxin-type" evidence="14">
    <location>
        <begin position="54"/>
        <end position="83"/>
    </location>
</feature>
<feature type="binding site" evidence="12">
    <location>
        <position position="107"/>
    </location>
    <ligand>
        <name>[4Fe-4S] cluster</name>
        <dbReference type="ChEBI" id="CHEBI:49883"/>
        <label>2</label>
    </ligand>
</feature>
<evidence type="ECO:0000256" key="5">
    <source>
        <dbReference type="ARBA" id="ARBA00022737"/>
    </source>
</evidence>
<dbReference type="Proteomes" id="UP000241436">
    <property type="component" value="Unassembled WGS sequence"/>
</dbReference>
<evidence type="ECO:0000256" key="13">
    <source>
        <dbReference type="SAM" id="MobiDB-lite"/>
    </source>
</evidence>
<dbReference type="PANTHER" id="PTHR10849">
    <property type="entry name" value="NADH DEHYDROGENASE UBIQUINONE IRON-SULFUR PROTEIN 8, MITOCHONDRIAL"/>
    <property type="match status" value="1"/>
</dbReference>
<feature type="binding site" evidence="12">
    <location>
        <position position="63"/>
    </location>
    <ligand>
        <name>[4Fe-4S] cluster</name>
        <dbReference type="ChEBI" id="CHEBI:49883"/>
        <label>1</label>
    </ligand>
</feature>
<evidence type="ECO:0000256" key="4">
    <source>
        <dbReference type="ARBA" id="ARBA00022723"/>
    </source>
</evidence>
<dbReference type="InterPro" id="IPR017896">
    <property type="entry name" value="4Fe4S_Fe-S-bd"/>
</dbReference>
<proteinExistence type="inferred from homology"/>
<keyword evidence="10 12" id="KW-0830">Ubiquinone</keyword>
<keyword evidence="2 12" id="KW-0004">4Fe-4S</keyword>
<keyword evidence="8 12" id="KW-0411">Iron-sulfur</keyword>
<keyword evidence="1 12" id="KW-1003">Cell membrane</keyword>
<comment type="similarity">
    <text evidence="12">Belongs to the complex I 23 kDa subunit family.</text>
</comment>
<keyword evidence="16" id="KW-1185">Reference proteome</keyword>
<dbReference type="OrthoDB" id="9803192at2"/>
<protein>
    <recommendedName>
        <fullName evidence="12">NADH-quinone oxidoreductase subunit I</fullName>
        <ecNumber evidence="12">7.1.1.-</ecNumber>
    </recommendedName>
    <alternativeName>
        <fullName evidence="12">NADH dehydrogenase I subunit I</fullName>
    </alternativeName>
    <alternativeName>
        <fullName evidence="12">NDH-1 subunit I</fullName>
    </alternativeName>
</protein>
<feature type="binding site" evidence="12">
    <location>
        <position position="69"/>
    </location>
    <ligand>
        <name>[4Fe-4S] cluster</name>
        <dbReference type="ChEBI" id="CHEBI:49883"/>
        <label>1</label>
    </ligand>
</feature>
<comment type="function">
    <text evidence="12">NDH-1 shuttles electrons from NADH, via FMN and iron-sulfur (Fe-S) centers, to quinones in the respiratory chain. The immediate electron acceptor for the enzyme in this species is believed to be ubiquinone. Couples the redox reaction to proton translocation (for every two electrons transferred, four hydrogen ions are translocated across the cytoplasmic membrane), and thus conserves the redox energy in a proton gradient.</text>
</comment>
<dbReference type="Gene3D" id="3.30.70.3270">
    <property type="match status" value="1"/>
</dbReference>
<gene>
    <name evidence="12" type="primary">nuoI</name>
    <name evidence="15" type="ORF">CLG94_11770</name>
</gene>
<feature type="binding site" evidence="12">
    <location>
        <position position="101"/>
    </location>
    <ligand>
        <name>[4Fe-4S] cluster</name>
        <dbReference type="ChEBI" id="CHEBI:49883"/>
        <label>2</label>
    </ligand>
</feature>
<feature type="binding site" evidence="12">
    <location>
        <position position="104"/>
    </location>
    <ligand>
        <name>[4Fe-4S] cluster</name>
        <dbReference type="ChEBI" id="CHEBI:49883"/>
        <label>2</label>
    </ligand>
</feature>